<evidence type="ECO:0000313" key="3">
    <source>
        <dbReference type="Proteomes" id="UP001262754"/>
    </source>
</evidence>
<dbReference type="EMBL" id="JAVDRL010000008">
    <property type="protein sequence ID" value="MDR6532388.1"/>
    <property type="molecule type" value="Genomic_DNA"/>
</dbReference>
<dbReference type="RefSeq" id="WP_310032888.1">
    <property type="nucleotide sequence ID" value="NZ_JAVDRL010000008.1"/>
</dbReference>
<dbReference type="Gene3D" id="3.30.950.30">
    <property type="entry name" value="Schlafen, AAA domain"/>
    <property type="match status" value="1"/>
</dbReference>
<dbReference type="Proteomes" id="UP001262754">
    <property type="component" value="Unassembled WGS sequence"/>
</dbReference>
<organism evidence="2 3">
    <name type="scientific">Caulobacter rhizosphaerae</name>
    <dbReference type="NCBI Taxonomy" id="2010972"/>
    <lineage>
        <taxon>Bacteria</taxon>
        <taxon>Pseudomonadati</taxon>
        <taxon>Pseudomonadota</taxon>
        <taxon>Alphaproteobacteria</taxon>
        <taxon>Caulobacterales</taxon>
        <taxon>Caulobacteraceae</taxon>
        <taxon>Caulobacter</taxon>
    </lineage>
</organism>
<dbReference type="InterPro" id="IPR007421">
    <property type="entry name" value="Schlafen_AlbA_2_dom"/>
</dbReference>
<proteinExistence type="predicted"/>
<feature type="domain" description="Schlafen AlbA-2" evidence="1">
    <location>
        <begin position="23"/>
        <end position="152"/>
    </location>
</feature>
<reference evidence="2 3" key="1">
    <citation type="submission" date="2023-07" db="EMBL/GenBank/DDBJ databases">
        <title>Sorghum-associated microbial communities from plants grown in Nebraska, USA.</title>
        <authorList>
            <person name="Schachtman D."/>
        </authorList>
    </citation>
    <scope>NUCLEOTIDE SEQUENCE [LARGE SCALE GENOMIC DNA]</scope>
    <source>
        <strain evidence="2 3">DS2154</strain>
    </source>
</reference>
<protein>
    <recommendedName>
        <fullName evidence="1">Schlafen AlbA-2 domain-containing protein</fullName>
    </recommendedName>
</protein>
<accession>A0ABU1N1T4</accession>
<evidence type="ECO:0000313" key="2">
    <source>
        <dbReference type="EMBL" id="MDR6532388.1"/>
    </source>
</evidence>
<name>A0ABU1N1T4_9CAUL</name>
<evidence type="ECO:0000259" key="1">
    <source>
        <dbReference type="Pfam" id="PF04326"/>
    </source>
</evidence>
<comment type="caution">
    <text evidence="2">The sequence shown here is derived from an EMBL/GenBank/DDBJ whole genome shotgun (WGS) entry which is preliminary data.</text>
</comment>
<dbReference type="InterPro" id="IPR038461">
    <property type="entry name" value="Schlafen_AlbA_2_dom_sf"/>
</dbReference>
<dbReference type="Pfam" id="PF04326">
    <property type="entry name" value="SLFN_AlbA_2"/>
    <property type="match status" value="1"/>
</dbReference>
<keyword evidence="3" id="KW-1185">Reference proteome</keyword>
<gene>
    <name evidence="2" type="ORF">J2800_003144</name>
</gene>
<sequence length="314" mass="34848">MKPLAQWGRAELDALIGTAEGLVTDFKRSDSLRFVGNEKNSRVGELARDVSALANAAGGRIYYGVVEERSSGRAEAFDDGLTDDEINIDRIGALLNGNIEPAIAGVSVYKIPLKENASVVIVDVPSGSTLAPHQSRYDKKYYRRYDRQNQPMYDHEIKDIMRRGSAPILSPIFWSSKNDENNSYNFTIGIVNEGNEPAIYTVVDVSLDAKLYHDNIMPGWNKLSGMTVVAGHGYYTFQRMFIPPHFMPIFRPRPYELAKPILVIPPDQNFILNIAISCPGFHRSWSGHIAASAGQINADLKADLEPMSMNSTLP</sequence>